<evidence type="ECO:0000313" key="2">
    <source>
        <dbReference type="Proteomes" id="UP001066276"/>
    </source>
</evidence>
<dbReference type="AlphaFoldDB" id="A0AAV7QSW2"/>
<comment type="caution">
    <text evidence="1">The sequence shown here is derived from an EMBL/GenBank/DDBJ whole genome shotgun (WGS) entry which is preliminary data.</text>
</comment>
<gene>
    <name evidence="1" type="ORF">NDU88_008582</name>
</gene>
<reference evidence="1" key="1">
    <citation type="journal article" date="2022" name="bioRxiv">
        <title>Sequencing and chromosome-scale assembly of the giantPleurodeles waltlgenome.</title>
        <authorList>
            <person name="Brown T."/>
            <person name="Elewa A."/>
            <person name="Iarovenko S."/>
            <person name="Subramanian E."/>
            <person name="Araus A.J."/>
            <person name="Petzold A."/>
            <person name="Susuki M."/>
            <person name="Suzuki K.-i.T."/>
            <person name="Hayashi T."/>
            <person name="Toyoda A."/>
            <person name="Oliveira C."/>
            <person name="Osipova E."/>
            <person name="Leigh N.D."/>
            <person name="Simon A."/>
            <person name="Yun M.H."/>
        </authorList>
    </citation>
    <scope>NUCLEOTIDE SEQUENCE</scope>
    <source>
        <strain evidence="1">20211129_DDA</strain>
        <tissue evidence="1">Liver</tissue>
    </source>
</reference>
<sequence length="178" mass="20338">MFAGTRSLGRFTAVSGRHQYSPSDLRFALPYVVVSRVWDGKPYVATYLLRDGDIIVFGLNIILSVSTAVTDPVIKCVMKEVNRQEEAAEGEEIRSRKRRRPSPVTRTTNFYQEKILSRTAVTNAWRAAGKMLYPATLSEKHDSQRCLKVCHSDLGNRKVLLRWHVGDYEKGLREFPTY</sequence>
<evidence type="ECO:0000313" key="1">
    <source>
        <dbReference type="EMBL" id="KAJ1142255.1"/>
    </source>
</evidence>
<dbReference type="EMBL" id="JANPWB010000010">
    <property type="protein sequence ID" value="KAJ1142255.1"/>
    <property type="molecule type" value="Genomic_DNA"/>
</dbReference>
<organism evidence="1 2">
    <name type="scientific">Pleurodeles waltl</name>
    <name type="common">Iberian ribbed newt</name>
    <dbReference type="NCBI Taxonomy" id="8319"/>
    <lineage>
        <taxon>Eukaryota</taxon>
        <taxon>Metazoa</taxon>
        <taxon>Chordata</taxon>
        <taxon>Craniata</taxon>
        <taxon>Vertebrata</taxon>
        <taxon>Euteleostomi</taxon>
        <taxon>Amphibia</taxon>
        <taxon>Batrachia</taxon>
        <taxon>Caudata</taxon>
        <taxon>Salamandroidea</taxon>
        <taxon>Salamandridae</taxon>
        <taxon>Pleurodelinae</taxon>
        <taxon>Pleurodeles</taxon>
    </lineage>
</organism>
<proteinExistence type="predicted"/>
<keyword evidence="2" id="KW-1185">Reference proteome</keyword>
<name>A0AAV7QSW2_PLEWA</name>
<protein>
    <submittedName>
        <fullName evidence="1">Uncharacterized protein</fullName>
    </submittedName>
</protein>
<dbReference type="Proteomes" id="UP001066276">
    <property type="component" value="Chromosome 6"/>
</dbReference>
<accession>A0AAV7QSW2</accession>